<dbReference type="AlphaFoldDB" id="A0A843UQZ4"/>
<accession>A0A843UQZ4</accession>
<comment type="caution">
    <text evidence="1">The sequence shown here is derived from an EMBL/GenBank/DDBJ whole genome shotgun (WGS) entry which is preliminary data.</text>
</comment>
<sequence length="108" mass="12092">IYKALLEVLQLPVDNRPKAVDRRMPSRTPDPLLLSTGTHRARKPELCLLLAVDSPFLAVDRYHTDLDFCTLSCSNPCQNFILKAKEVTLSFTLIFTVTLLQSSSTLST</sequence>
<evidence type="ECO:0000313" key="2">
    <source>
        <dbReference type="Proteomes" id="UP000652761"/>
    </source>
</evidence>
<proteinExistence type="predicted"/>
<name>A0A843UQZ4_COLES</name>
<evidence type="ECO:0000313" key="1">
    <source>
        <dbReference type="EMBL" id="MQL82239.1"/>
    </source>
</evidence>
<organism evidence="1 2">
    <name type="scientific">Colocasia esculenta</name>
    <name type="common">Wild taro</name>
    <name type="synonym">Arum esculentum</name>
    <dbReference type="NCBI Taxonomy" id="4460"/>
    <lineage>
        <taxon>Eukaryota</taxon>
        <taxon>Viridiplantae</taxon>
        <taxon>Streptophyta</taxon>
        <taxon>Embryophyta</taxon>
        <taxon>Tracheophyta</taxon>
        <taxon>Spermatophyta</taxon>
        <taxon>Magnoliopsida</taxon>
        <taxon>Liliopsida</taxon>
        <taxon>Araceae</taxon>
        <taxon>Aroideae</taxon>
        <taxon>Colocasieae</taxon>
        <taxon>Colocasia</taxon>
    </lineage>
</organism>
<reference evidence="1" key="1">
    <citation type="submission" date="2017-07" db="EMBL/GenBank/DDBJ databases">
        <title>Taro Niue Genome Assembly and Annotation.</title>
        <authorList>
            <person name="Atibalentja N."/>
            <person name="Keating K."/>
            <person name="Fields C.J."/>
        </authorList>
    </citation>
    <scope>NUCLEOTIDE SEQUENCE</scope>
    <source>
        <strain evidence="1">Niue_2</strain>
        <tissue evidence="1">Leaf</tissue>
    </source>
</reference>
<feature type="non-terminal residue" evidence="1">
    <location>
        <position position="108"/>
    </location>
</feature>
<protein>
    <submittedName>
        <fullName evidence="1">Uncharacterized protein</fullName>
    </submittedName>
</protein>
<dbReference type="Proteomes" id="UP000652761">
    <property type="component" value="Unassembled WGS sequence"/>
</dbReference>
<keyword evidence="2" id="KW-1185">Reference proteome</keyword>
<gene>
    <name evidence="1" type="ORF">Taro_014709</name>
</gene>
<dbReference type="EMBL" id="NMUH01000618">
    <property type="protein sequence ID" value="MQL82239.1"/>
    <property type="molecule type" value="Genomic_DNA"/>
</dbReference>